<dbReference type="InterPro" id="IPR002999">
    <property type="entry name" value="Tudor"/>
</dbReference>
<dbReference type="Pfam" id="PF00567">
    <property type="entry name" value="TUDOR"/>
    <property type="match status" value="2"/>
</dbReference>
<evidence type="ECO:0000256" key="1">
    <source>
        <dbReference type="SAM" id="MobiDB-lite"/>
    </source>
</evidence>
<protein>
    <submittedName>
        <fullName evidence="3">Tudor domain-containing protein</fullName>
    </submittedName>
</protein>
<dbReference type="EnsemblMetazoa" id="OVOC10004.1">
    <property type="protein sequence ID" value="OVOC10004.1"/>
    <property type="gene ID" value="WBGene00246813"/>
</dbReference>
<dbReference type="AlphaFoldDB" id="A0A8R1TIE6"/>
<reference evidence="3" key="2">
    <citation type="submission" date="2022-06" db="UniProtKB">
        <authorList>
            <consortium name="EnsemblMetazoa"/>
        </authorList>
    </citation>
    <scope>IDENTIFICATION</scope>
</reference>
<dbReference type="OMA" id="RCEIVDM"/>
<accession>A0A8R1TIE6</accession>
<keyword evidence="4" id="KW-1185">Reference proteome</keyword>
<dbReference type="PANTHER" id="PTHR16442">
    <property type="entry name" value="RING FINGER PROTEIN 17"/>
    <property type="match status" value="1"/>
</dbReference>
<feature type="compositionally biased region" description="Polar residues" evidence="1">
    <location>
        <begin position="249"/>
        <end position="269"/>
    </location>
</feature>
<evidence type="ECO:0000313" key="3">
    <source>
        <dbReference type="EnsemblMetazoa" id="OVOC10004.1"/>
    </source>
</evidence>
<dbReference type="SMART" id="SM00333">
    <property type="entry name" value="TUDOR"/>
    <property type="match status" value="1"/>
</dbReference>
<dbReference type="PROSITE" id="PS50304">
    <property type="entry name" value="TUDOR"/>
    <property type="match status" value="1"/>
</dbReference>
<evidence type="ECO:0000313" key="4">
    <source>
        <dbReference type="Proteomes" id="UP000024404"/>
    </source>
</evidence>
<dbReference type="PANTHER" id="PTHR16442:SF1">
    <property type="entry name" value="RING FINGER PROTEIN 17"/>
    <property type="match status" value="1"/>
</dbReference>
<sequence>MERFTRNERTFHPTHSEFYFKALIKGISYEIDSQGETIKRLASCTRLQICNLPPLELPTAVDNFVYVRITNIEGMKKFFGTLERNRLLLNDLEKILSDVKLADCKSVFDPALGEIVLVKIDEKFVRGCVMYKTHFMTCTTYLIDSGLTMEVGLDQLYVIGEELLKIPPQAFLMLLDVDIEKPLISNDELNRMVKDTIVAFRLKYVSENGEAFVGEMIIQNQNGEICDLKNILLEGIYAINIFHENDQSTDYTKQTQDPSVYSTSNWDATQSDKDDLSEHSSVDFDEDGQSVISYSSDSEKSDENGECIQKRLISVGSYWRAIHVSTKNSGPGLFYLHFLDGPANFEDLRIFSTFLFGKYNNIWHKLLEIPDFQHDIKDGKFVQVKNIMRSYGALLYSGKQVDAELRNRLKAAFACRLAYSAPKPFNDNRYSSEAKSYFIEKFMANQTFDVYIVRILRGYILEVEILLPGEKSLFDQLCELGFAQRRWAWKAPSFNFESINEEQLVQRTDDEDDVHMTFTVQIGSKRNDLIEFQKHLKPSQHVLRNPEIGDICIVECEGQLFRCEIVDMIDENKSFIISYVDYGEEQELSGNSLYAVDNQDKIVFETPVFGIKCRLKEIRPSGRGLDRQTDTWSRTALKLINNVVSLNKQFKAFIGPPDSDNVHPIRVTDKALLYNDLATTLVLNNLAVYRPCNYYSSAINLSSMGNLEIRYLNTEDGVIYGIPSTFEIWLKECQNYLEKMQIWEMKTCKRDTMGIILYKNKYRRFIKLQEENTKLEEAKEKYFLIDEGRTIEFCEISEISAMISFSALKDPQTAFFLRTCPALAVGFVLKDEKLTTKHEQLLENLCSGEKNVYLKVCIIDRKKNDLYSVGDIFIDGISLVNLDYSAEVIAAVELSPTDKLPSVDKNNSSKDDEQWEKDSNVCFEDFFSNVDFFKENEIAERKMDDDLDAFSNISGS</sequence>
<name>A0A8R1TIE6_ONCVO</name>
<dbReference type="SUPFAM" id="SSF63748">
    <property type="entry name" value="Tudor/PWWP/MBT"/>
    <property type="match status" value="2"/>
</dbReference>
<dbReference type="Proteomes" id="UP000024404">
    <property type="component" value="Unassembled WGS sequence"/>
</dbReference>
<proteinExistence type="predicted"/>
<organism evidence="3 4">
    <name type="scientific">Onchocerca volvulus</name>
    <dbReference type="NCBI Taxonomy" id="6282"/>
    <lineage>
        <taxon>Eukaryota</taxon>
        <taxon>Metazoa</taxon>
        <taxon>Ecdysozoa</taxon>
        <taxon>Nematoda</taxon>
        <taxon>Chromadorea</taxon>
        <taxon>Rhabditida</taxon>
        <taxon>Spirurina</taxon>
        <taxon>Spiruromorpha</taxon>
        <taxon>Filarioidea</taxon>
        <taxon>Onchocercidae</taxon>
        <taxon>Onchocerca</taxon>
    </lineage>
</organism>
<feature type="region of interest" description="Disordered" evidence="1">
    <location>
        <begin position="249"/>
        <end position="283"/>
    </location>
</feature>
<dbReference type="EMBL" id="CMVM020000310">
    <property type="status" value="NOT_ANNOTATED_CDS"/>
    <property type="molecule type" value="Genomic_DNA"/>
</dbReference>
<feature type="compositionally biased region" description="Basic and acidic residues" evidence="1">
    <location>
        <begin position="270"/>
        <end position="282"/>
    </location>
</feature>
<reference evidence="4" key="1">
    <citation type="submission" date="2013-10" db="EMBL/GenBank/DDBJ databases">
        <title>Genome sequencing of Onchocerca volvulus.</title>
        <authorList>
            <person name="Cotton J."/>
            <person name="Tsai J."/>
            <person name="Stanley E."/>
            <person name="Tracey A."/>
            <person name="Holroyd N."/>
            <person name="Lustigman S."/>
            <person name="Berriman M."/>
        </authorList>
    </citation>
    <scope>NUCLEOTIDE SEQUENCE</scope>
</reference>
<evidence type="ECO:0000259" key="2">
    <source>
        <dbReference type="PROSITE" id="PS50304"/>
    </source>
</evidence>
<feature type="domain" description="Tudor" evidence="2">
    <location>
        <begin position="545"/>
        <end position="603"/>
    </location>
</feature>
<dbReference type="Gene3D" id="2.30.30.140">
    <property type="match status" value="2"/>
</dbReference>